<proteinExistence type="predicted"/>
<protein>
    <submittedName>
        <fullName evidence="3">Uncharacterized protein</fullName>
    </submittedName>
</protein>
<reference evidence="3" key="1">
    <citation type="submission" date="2025-08" db="UniProtKB">
        <authorList>
            <consortium name="RefSeq"/>
        </authorList>
    </citation>
    <scope>IDENTIFICATION</scope>
</reference>
<sequence>MTLTKQVPKSLKKRNCKTREAPTAIQIPLKNRVEYEEAAILQGIPAVRMSKDSKVLARAVLRRQETEKQQHQKQSQLERDEKKESFEITETKFDRKPSLRRKFGALLRGSADLPAAINRGLRPIRRSMSFGKDLDEPQREQQQQQQQQQQHHQQQQQQQQQQQHQQHNDKEQQHPNKYQSPQQLLQPPSGFKPFRTRSVQWYNSLGSLAENEAEDGKTCTQGFIASEEQIYYEDKAVSRTHSFATKSTEAILKRRAHIINPAPYGRHSDHYDFSIDLSKPPCEASSLPVLTRDRIDIEDVESRKRNISFHFYMLRIMES</sequence>
<organism evidence="2 3">
    <name type="scientific">Ceratosolen solmsi marchali</name>
    <dbReference type="NCBI Taxonomy" id="326594"/>
    <lineage>
        <taxon>Eukaryota</taxon>
        <taxon>Metazoa</taxon>
        <taxon>Ecdysozoa</taxon>
        <taxon>Arthropoda</taxon>
        <taxon>Hexapoda</taxon>
        <taxon>Insecta</taxon>
        <taxon>Pterygota</taxon>
        <taxon>Neoptera</taxon>
        <taxon>Endopterygota</taxon>
        <taxon>Hymenoptera</taxon>
        <taxon>Apocrita</taxon>
        <taxon>Proctotrupomorpha</taxon>
        <taxon>Chalcidoidea</taxon>
        <taxon>Agaonidae</taxon>
        <taxon>Agaoninae</taxon>
        <taxon>Ceratosolen</taxon>
    </lineage>
</organism>
<dbReference type="AlphaFoldDB" id="A0AAJ7DWS2"/>
<keyword evidence="2" id="KW-1185">Reference proteome</keyword>
<dbReference type="GeneID" id="105363292"/>
<dbReference type="SUPFAM" id="SSF81995">
    <property type="entry name" value="beta-sandwich domain of Sec23/24"/>
    <property type="match status" value="1"/>
</dbReference>
<evidence type="ECO:0000313" key="3">
    <source>
        <dbReference type="RefSeq" id="XP_011499260.1"/>
    </source>
</evidence>
<gene>
    <name evidence="3" type="primary">LOC105363292</name>
</gene>
<evidence type="ECO:0000313" key="2">
    <source>
        <dbReference type="Proteomes" id="UP000695007"/>
    </source>
</evidence>
<feature type="region of interest" description="Disordered" evidence="1">
    <location>
        <begin position="64"/>
        <end position="93"/>
    </location>
</feature>
<dbReference type="Proteomes" id="UP000695007">
    <property type="component" value="Unplaced"/>
</dbReference>
<dbReference type="CTD" id="36193"/>
<dbReference type="RefSeq" id="XP_011499260.1">
    <property type="nucleotide sequence ID" value="XM_011500958.1"/>
</dbReference>
<dbReference type="KEGG" id="csol:105363292"/>
<feature type="compositionally biased region" description="Low complexity" evidence="1">
    <location>
        <begin position="179"/>
        <end position="189"/>
    </location>
</feature>
<feature type="region of interest" description="Disordered" evidence="1">
    <location>
        <begin position="133"/>
        <end position="191"/>
    </location>
</feature>
<evidence type="ECO:0000256" key="1">
    <source>
        <dbReference type="SAM" id="MobiDB-lite"/>
    </source>
</evidence>
<name>A0AAJ7DWS2_9HYME</name>
<accession>A0AAJ7DWS2</accession>
<feature type="compositionally biased region" description="Low complexity" evidence="1">
    <location>
        <begin position="141"/>
        <end position="165"/>
    </location>
</feature>